<evidence type="ECO:0000313" key="1">
    <source>
        <dbReference type="EMBL" id="JAH48442.1"/>
    </source>
</evidence>
<organism evidence="1">
    <name type="scientific">Anguilla anguilla</name>
    <name type="common">European freshwater eel</name>
    <name type="synonym">Muraena anguilla</name>
    <dbReference type="NCBI Taxonomy" id="7936"/>
    <lineage>
        <taxon>Eukaryota</taxon>
        <taxon>Metazoa</taxon>
        <taxon>Chordata</taxon>
        <taxon>Craniata</taxon>
        <taxon>Vertebrata</taxon>
        <taxon>Euteleostomi</taxon>
        <taxon>Actinopterygii</taxon>
        <taxon>Neopterygii</taxon>
        <taxon>Teleostei</taxon>
        <taxon>Anguilliformes</taxon>
        <taxon>Anguillidae</taxon>
        <taxon>Anguilla</taxon>
    </lineage>
</organism>
<proteinExistence type="predicted"/>
<dbReference type="EMBL" id="GBXM01060135">
    <property type="protein sequence ID" value="JAH48442.1"/>
    <property type="molecule type" value="Transcribed_RNA"/>
</dbReference>
<reference evidence="1" key="1">
    <citation type="submission" date="2014-11" db="EMBL/GenBank/DDBJ databases">
        <authorList>
            <person name="Amaro Gonzalez C."/>
        </authorList>
    </citation>
    <scope>NUCLEOTIDE SEQUENCE</scope>
</reference>
<sequence>MMHQGGHH</sequence>
<reference evidence="1" key="2">
    <citation type="journal article" date="2015" name="Fish Shellfish Immunol.">
        <title>Early steps in the European eel (Anguilla anguilla)-Vibrio vulnificus interaction in the gills: Role of the RtxA13 toxin.</title>
        <authorList>
            <person name="Callol A."/>
            <person name="Pajuelo D."/>
            <person name="Ebbesson L."/>
            <person name="Teles M."/>
            <person name="MacKenzie S."/>
            <person name="Amaro C."/>
        </authorList>
    </citation>
    <scope>NUCLEOTIDE SEQUENCE</scope>
</reference>
<protein>
    <submittedName>
        <fullName evidence="1">Uncharacterized protein</fullName>
    </submittedName>
</protein>
<accession>A0A0E9T4U0</accession>
<name>A0A0E9T4U0_ANGAN</name>